<evidence type="ECO:0000259" key="5">
    <source>
        <dbReference type="Pfam" id="PF25973"/>
    </source>
</evidence>
<evidence type="ECO:0000256" key="1">
    <source>
        <dbReference type="ARBA" id="ARBA00022448"/>
    </source>
</evidence>
<feature type="domain" description="CzcB-like barrel-sandwich hybrid" evidence="5">
    <location>
        <begin position="99"/>
        <end position="170"/>
    </location>
</feature>
<dbReference type="PANTHER" id="PTHR30097:SF4">
    <property type="entry name" value="SLR6042 PROTEIN"/>
    <property type="match status" value="1"/>
</dbReference>
<feature type="signal peptide" evidence="3">
    <location>
        <begin position="1"/>
        <end position="22"/>
    </location>
</feature>
<dbReference type="GO" id="GO:0046914">
    <property type="term" value="F:transition metal ion binding"/>
    <property type="evidence" value="ECO:0007669"/>
    <property type="project" value="TreeGrafter"/>
</dbReference>
<keyword evidence="1" id="KW-0813">Transport</keyword>
<evidence type="ECO:0000256" key="2">
    <source>
        <dbReference type="SAM" id="MobiDB-lite"/>
    </source>
</evidence>
<dbReference type="Pfam" id="PF25954">
    <property type="entry name" value="Beta-barrel_RND_2"/>
    <property type="match status" value="1"/>
</dbReference>
<sequence length="327" mass="33859">MKPVRKNTFTLMFLFAIAAQLAGCGGPQATDDKEAADSKPQAKQAHGEEEGQDEAPKSTRIARKEADANGIRVVAAGPGAIAIELEVQGQIAAIDGSNAKVTASYPGRIRSLHANVGDRVRAGQSMASIESNLSLSTYSVSAPISGVVLTRQAQVGGGAAEGQVLFDIADLSKVWVDLSVFGPQMASVMSGSSVVVTRLYDGTSAQATIDGVLPGASAASQSSIARATLQNLDGQWRPGVAVTAKIATSNRNVALMVPRSAMQTLDGGEAVFVRTGDTYTAHAVKLGEGDTEQVEVLEGLKAGDEVVVEQSYLVKADIEKSGASHEH</sequence>
<feature type="domain" description="CusB-like beta-barrel" evidence="4">
    <location>
        <begin position="173"/>
        <end position="248"/>
    </location>
</feature>
<feature type="chain" id="PRO_5015509477" evidence="3">
    <location>
        <begin position="23"/>
        <end position="327"/>
    </location>
</feature>
<feature type="compositionally biased region" description="Basic and acidic residues" evidence="2">
    <location>
        <begin position="45"/>
        <end position="59"/>
    </location>
</feature>
<dbReference type="SUPFAM" id="SSF51230">
    <property type="entry name" value="Single hybrid motif"/>
    <property type="match status" value="1"/>
</dbReference>
<accession>A0A2S6Z7G9</accession>
<evidence type="ECO:0000259" key="4">
    <source>
        <dbReference type="Pfam" id="PF25954"/>
    </source>
</evidence>
<evidence type="ECO:0000313" key="7">
    <source>
        <dbReference type="EMBL" id="PPT77544.1"/>
    </source>
</evidence>
<dbReference type="InterPro" id="IPR051909">
    <property type="entry name" value="MFP_Cation_Efflux"/>
</dbReference>
<dbReference type="InterPro" id="IPR058647">
    <property type="entry name" value="BSH_CzcB-like"/>
</dbReference>
<dbReference type="Gene3D" id="2.40.420.20">
    <property type="match status" value="1"/>
</dbReference>
<dbReference type="InterPro" id="IPR058792">
    <property type="entry name" value="Beta-barrel_RND_2"/>
</dbReference>
<dbReference type="PANTHER" id="PTHR30097">
    <property type="entry name" value="CATION EFFLUX SYSTEM PROTEIN CUSB"/>
    <property type="match status" value="1"/>
</dbReference>
<dbReference type="InterPro" id="IPR058649">
    <property type="entry name" value="CzcB_C"/>
</dbReference>
<feature type="region of interest" description="Disordered" evidence="2">
    <location>
        <begin position="26"/>
        <end position="59"/>
    </location>
</feature>
<dbReference type="EMBL" id="MIGV01000004">
    <property type="protein sequence ID" value="PPT77544.1"/>
    <property type="molecule type" value="Genomic_DNA"/>
</dbReference>
<organism evidence="7 8">
    <name type="scientific">Xanthomonas arboricola pv. populi</name>
    <dbReference type="NCBI Taxonomy" id="487823"/>
    <lineage>
        <taxon>Bacteria</taxon>
        <taxon>Pseudomonadati</taxon>
        <taxon>Pseudomonadota</taxon>
        <taxon>Gammaproteobacteria</taxon>
        <taxon>Lysobacterales</taxon>
        <taxon>Lysobacteraceae</taxon>
        <taxon>Xanthomonas</taxon>
    </lineage>
</organism>
<dbReference type="RefSeq" id="WP_104597332.1">
    <property type="nucleotide sequence ID" value="NZ_MIGV01000004.1"/>
</dbReference>
<dbReference type="GO" id="GO:0015679">
    <property type="term" value="P:plasma membrane copper ion transport"/>
    <property type="evidence" value="ECO:0007669"/>
    <property type="project" value="TreeGrafter"/>
</dbReference>
<comment type="caution">
    <text evidence="7">The sequence shown here is derived from an EMBL/GenBank/DDBJ whole genome shotgun (WGS) entry which is preliminary data.</text>
</comment>
<evidence type="ECO:0000259" key="6">
    <source>
        <dbReference type="Pfam" id="PF25975"/>
    </source>
</evidence>
<dbReference type="FunFam" id="2.40.420.20:FF:000006">
    <property type="entry name" value="RND family efflux transporter MFP subunit"/>
    <property type="match status" value="1"/>
</dbReference>
<dbReference type="Gene3D" id="2.40.50.100">
    <property type="match status" value="1"/>
</dbReference>
<dbReference type="GO" id="GO:0060003">
    <property type="term" value="P:copper ion export"/>
    <property type="evidence" value="ECO:0007669"/>
    <property type="project" value="TreeGrafter"/>
</dbReference>
<dbReference type="Gene3D" id="2.40.30.170">
    <property type="match status" value="1"/>
</dbReference>
<dbReference type="GO" id="GO:0030288">
    <property type="term" value="C:outer membrane-bounded periplasmic space"/>
    <property type="evidence" value="ECO:0007669"/>
    <property type="project" value="TreeGrafter"/>
</dbReference>
<proteinExistence type="predicted"/>
<reference evidence="7 8" key="1">
    <citation type="submission" date="2016-08" db="EMBL/GenBank/DDBJ databases">
        <title>Evolution of the type three secretion system and type three effector repertoires in Xanthomonas.</title>
        <authorList>
            <person name="Merda D."/>
            <person name="Briand M."/>
            <person name="Bosis E."/>
            <person name="Rousseau C."/>
            <person name="Portier P."/>
            <person name="Jacques M.-A."/>
            <person name="Fischer-Le Saux M."/>
        </authorList>
    </citation>
    <scope>NUCLEOTIDE SEQUENCE [LARGE SCALE GENOMIC DNA]</scope>
    <source>
        <strain evidence="7 8">CFBP 3122</strain>
    </source>
</reference>
<protein>
    <submittedName>
        <fullName evidence="7">Efflux transporter periplasmic adaptor subunit</fullName>
    </submittedName>
</protein>
<dbReference type="InterPro" id="IPR011053">
    <property type="entry name" value="Single_hybrid_motif"/>
</dbReference>
<gene>
    <name evidence="7" type="ORF">XaplCFBP3122_06170</name>
</gene>
<dbReference type="Proteomes" id="UP000238270">
    <property type="component" value="Unassembled WGS sequence"/>
</dbReference>
<evidence type="ECO:0000313" key="8">
    <source>
        <dbReference type="Proteomes" id="UP000238270"/>
    </source>
</evidence>
<keyword evidence="3" id="KW-0732">Signal</keyword>
<name>A0A2S6Z7G9_9XANT</name>
<dbReference type="Pfam" id="PF25973">
    <property type="entry name" value="BSH_CzcB"/>
    <property type="match status" value="1"/>
</dbReference>
<feature type="domain" description="CzcB-like C-terminal circularly permuted SH3-like" evidence="6">
    <location>
        <begin position="255"/>
        <end position="315"/>
    </location>
</feature>
<evidence type="ECO:0000256" key="3">
    <source>
        <dbReference type="SAM" id="SignalP"/>
    </source>
</evidence>
<dbReference type="Pfam" id="PF25975">
    <property type="entry name" value="CzcB_C"/>
    <property type="match status" value="1"/>
</dbReference>
<dbReference type="AlphaFoldDB" id="A0A2S6Z7G9"/>